<dbReference type="GO" id="GO:0016989">
    <property type="term" value="F:sigma factor antagonist activity"/>
    <property type="evidence" value="ECO:0007669"/>
    <property type="project" value="TreeGrafter"/>
</dbReference>
<organism evidence="3 4">
    <name type="scientific">Chitinophaga filiformis</name>
    <name type="common">Myxococcus filiformis</name>
    <name type="synonym">Flexibacter filiformis</name>
    <dbReference type="NCBI Taxonomy" id="104663"/>
    <lineage>
        <taxon>Bacteria</taxon>
        <taxon>Pseudomonadati</taxon>
        <taxon>Bacteroidota</taxon>
        <taxon>Chitinophagia</taxon>
        <taxon>Chitinophagales</taxon>
        <taxon>Chitinophagaceae</taxon>
        <taxon>Chitinophaga</taxon>
    </lineage>
</organism>
<evidence type="ECO:0000313" key="3">
    <source>
        <dbReference type="EMBL" id="SDF78419.1"/>
    </source>
</evidence>
<dbReference type="Pfam" id="PF04773">
    <property type="entry name" value="FecR"/>
    <property type="match status" value="1"/>
</dbReference>
<evidence type="ECO:0000259" key="2">
    <source>
        <dbReference type="Pfam" id="PF16344"/>
    </source>
</evidence>
<dbReference type="Proteomes" id="UP000199045">
    <property type="component" value="Unassembled WGS sequence"/>
</dbReference>
<dbReference type="EMBL" id="FNBN01000002">
    <property type="protein sequence ID" value="SDF78419.1"/>
    <property type="molecule type" value="Genomic_DNA"/>
</dbReference>
<dbReference type="Gene3D" id="3.55.50.30">
    <property type="match status" value="1"/>
</dbReference>
<accession>A0A1G7NYI3</accession>
<gene>
    <name evidence="3" type="ORF">SAMN04488121_102972</name>
</gene>
<dbReference type="InterPro" id="IPR006860">
    <property type="entry name" value="FecR"/>
</dbReference>
<evidence type="ECO:0000313" key="4">
    <source>
        <dbReference type="Proteomes" id="UP000199045"/>
    </source>
</evidence>
<dbReference type="InterPro" id="IPR012373">
    <property type="entry name" value="Ferrdict_sens_TM"/>
</dbReference>
<sequence length="350" mass="40541">MYLITAMEHQQDYSQYTTTNFFSDEQFIHHVLNGDEASAAYWDLIAKQYPEKVTVMEEARVWILLINKQPAYRPVADQSALWSKVSTEISAYEYNQQRYYRPLKVAAKWAGSIAATLLLFIIIREWAAQGERSYRTDFGKHEQIVLPDESVITLNGNSGISYSRTWRSDKPREIWLHGEAFFEVKHVAIKNRLRESDSFHVHVSDLELTVLGTRFNVKNRRNMTEISLLEGRLRIEKTGKGAFVRVLKPGDAFVYDSSKQQLKDLERKPQTNKAWTNNEMDLDGYTLQEILNVLEDTYGYEITLKTPQLAQRRLTGTIPATNAEDILFVLKKVFNLKIDQKANHLIISQN</sequence>
<feature type="domain" description="FecR protein" evidence="1">
    <location>
        <begin position="134"/>
        <end position="233"/>
    </location>
</feature>
<name>A0A1G7NYI3_CHIFI</name>
<protein>
    <submittedName>
        <fullName evidence="3">Ferric-dicitrate binding protein FerR, regulates iron transport through sigma-19</fullName>
    </submittedName>
</protein>
<dbReference type="AlphaFoldDB" id="A0A1G7NYI3"/>
<evidence type="ECO:0000259" key="1">
    <source>
        <dbReference type="Pfam" id="PF04773"/>
    </source>
</evidence>
<dbReference type="STRING" id="104663.SAMN04488121_102972"/>
<reference evidence="4" key="1">
    <citation type="submission" date="2016-10" db="EMBL/GenBank/DDBJ databases">
        <authorList>
            <person name="Varghese N."/>
            <person name="Submissions S."/>
        </authorList>
    </citation>
    <scope>NUCLEOTIDE SEQUENCE [LARGE SCALE GENOMIC DNA]</scope>
    <source>
        <strain evidence="4">DSM 527</strain>
    </source>
</reference>
<dbReference type="Gene3D" id="2.60.120.1440">
    <property type="match status" value="1"/>
</dbReference>
<dbReference type="Pfam" id="PF16344">
    <property type="entry name" value="FecR_C"/>
    <property type="match status" value="1"/>
</dbReference>
<dbReference type="InterPro" id="IPR032508">
    <property type="entry name" value="FecR_C"/>
</dbReference>
<feature type="domain" description="Protein FecR C-terminal" evidence="2">
    <location>
        <begin position="282"/>
        <end position="347"/>
    </location>
</feature>
<dbReference type="PANTHER" id="PTHR30273:SF2">
    <property type="entry name" value="PROTEIN FECR"/>
    <property type="match status" value="1"/>
</dbReference>
<proteinExistence type="predicted"/>
<dbReference type="PANTHER" id="PTHR30273">
    <property type="entry name" value="PERIPLASMIC SIGNAL SENSOR AND SIGMA FACTOR ACTIVATOR FECR-RELATED"/>
    <property type="match status" value="1"/>
</dbReference>